<sequence length="164" mass="17239">MTAGTVLFGVDVLDIRRIVRAIDYSGSAYVRHVAADDELLPDPDVAVATAATVAVKEALIKAVGGRPPGFTWHDFARRPNPPDLPESSRLLGELAPQITRDTGITLGAQCTYRIRGASHDAALARLGVTATDGPSVAGVARWGRRDDTVVALAVLVPTTAKESS</sequence>
<dbReference type="GO" id="GO:0000287">
    <property type="term" value="F:magnesium ion binding"/>
    <property type="evidence" value="ECO:0007669"/>
    <property type="project" value="InterPro"/>
</dbReference>
<dbReference type="AlphaFoldDB" id="A0A660CH70"/>
<proteinExistence type="predicted"/>
<keyword evidence="2" id="KW-1185">Reference proteome</keyword>
<dbReference type="InterPro" id="IPR037143">
    <property type="entry name" value="4-PPantetheinyl_Trfase_dom_sf"/>
</dbReference>
<dbReference type="GO" id="GO:0008897">
    <property type="term" value="F:holo-[acyl-carrier-protein] synthase activity"/>
    <property type="evidence" value="ECO:0007669"/>
    <property type="project" value="InterPro"/>
</dbReference>
<name>A0A660CH70_9PSEU</name>
<dbReference type="RefSeq" id="WP_030531136.1">
    <property type="nucleotide sequence ID" value="NZ_JOIJ01000003.1"/>
</dbReference>
<dbReference type="EMBL" id="VLJV01000001">
    <property type="protein sequence ID" value="TWH20265.1"/>
    <property type="molecule type" value="Genomic_DNA"/>
</dbReference>
<gene>
    <name evidence="1" type="ORF">JD82_02107</name>
</gene>
<protein>
    <submittedName>
        <fullName evidence="1">Holo-[acyl-carrier protein] synthase</fullName>
    </submittedName>
</protein>
<accession>A0A660CH70</accession>
<evidence type="ECO:0000313" key="1">
    <source>
        <dbReference type="EMBL" id="TWH20265.1"/>
    </source>
</evidence>
<dbReference type="SUPFAM" id="SSF56214">
    <property type="entry name" value="4'-phosphopantetheinyl transferase"/>
    <property type="match status" value="1"/>
</dbReference>
<organism evidence="1 2">
    <name type="scientific">Prauserella rugosa</name>
    <dbReference type="NCBI Taxonomy" id="43354"/>
    <lineage>
        <taxon>Bacteria</taxon>
        <taxon>Bacillati</taxon>
        <taxon>Actinomycetota</taxon>
        <taxon>Actinomycetes</taxon>
        <taxon>Pseudonocardiales</taxon>
        <taxon>Pseudonocardiaceae</taxon>
        <taxon>Prauserella</taxon>
    </lineage>
</organism>
<dbReference type="Gene3D" id="3.90.470.20">
    <property type="entry name" value="4'-phosphopantetheinyl transferase domain"/>
    <property type="match status" value="1"/>
</dbReference>
<evidence type="ECO:0000313" key="2">
    <source>
        <dbReference type="Proteomes" id="UP000317303"/>
    </source>
</evidence>
<dbReference type="Proteomes" id="UP000317303">
    <property type="component" value="Unassembled WGS sequence"/>
</dbReference>
<reference evidence="1 2" key="1">
    <citation type="submission" date="2019-07" db="EMBL/GenBank/DDBJ databases">
        <title>R&amp;d 2014.</title>
        <authorList>
            <person name="Klenk H.-P."/>
        </authorList>
    </citation>
    <scope>NUCLEOTIDE SEQUENCE [LARGE SCALE GENOMIC DNA]</scope>
    <source>
        <strain evidence="1 2">DSM 43194</strain>
    </source>
</reference>
<comment type="caution">
    <text evidence="1">The sequence shown here is derived from an EMBL/GenBank/DDBJ whole genome shotgun (WGS) entry which is preliminary data.</text>
</comment>